<evidence type="ECO:0000256" key="5">
    <source>
        <dbReference type="ARBA" id="ARBA00022806"/>
    </source>
</evidence>
<keyword evidence="14" id="KW-1185">Reference proteome</keyword>
<comment type="caution">
    <text evidence="13">The sequence shown here is derived from an EMBL/GenBank/DDBJ whole genome shotgun (WGS) entry which is preliminary data.</text>
</comment>
<evidence type="ECO:0000256" key="2">
    <source>
        <dbReference type="ARBA" id="ARBA00022741"/>
    </source>
</evidence>
<dbReference type="RefSeq" id="WP_289410799.1">
    <property type="nucleotide sequence ID" value="NZ_JAUCDY010000007.1"/>
</dbReference>
<feature type="binding site" evidence="11">
    <location>
        <begin position="199"/>
        <end position="206"/>
    </location>
    <ligand>
        <name>ATP</name>
        <dbReference type="ChEBI" id="CHEBI:30616"/>
    </ligand>
</feature>
<dbReference type="EMBL" id="JAUCDY010000007">
    <property type="protein sequence ID" value="MDM7858142.1"/>
    <property type="molecule type" value="Genomic_DNA"/>
</dbReference>
<dbReference type="InterPro" id="IPR050534">
    <property type="entry name" value="Coronavir_polyprotein_1ab"/>
</dbReference>
<comment type="miscellaneous">
    <text evidence="11">In the RecBCD complex, RecB has a slow 3'-5' helicase, an exonuclease activity and loads RecA onto ssDNA, RecD has a fast 5'-3' helicase activity, while RecC stimulates the ATPase and processivity of the RecB helicase and contributes to recognition of the Chi site.</text>
</comment>
<dbReference type="SUPFAM" id="SSF52540">
    <property type="entry name" value="P-loop containing nucleoside triphosphate hydrolases"/>
    <property type="match status" value="1"/>
</dbReference>
<evidence type="ECO:0000313" key="14">
    <source>
        <dbReference type="Proteomes" id="UP001241056"/>
    </source>
</evidence>
<dbReference type="CDD" id="cd17933">
    <property type="entry name" value="DEXSc_RecD-like"/>
    <property type="match status" value="1"/>
</dbReference>
<evidence type="ECO:0000256" key="3">
    <source>
        <dbReference type="ARBA" id="ARBA00022763"/>
    </source>
</evidence>
<dbReference type="InterPro" id="IPR027417">
    <property type="entry name" value="P-loop_NTPase"/>
</dbReference>
<dbReference type="CDD" id="cd18809">
    <property type="entry name" value="SF1_C_RecD"/>
    <property type="match status" value="1"/>
</dbReference>
<keyword evidence="1 11" id="KW-0540">Nuclease</keyword>
<keyword evidence="6 11" id="KW-0269">Exonuclease</keyword>
<reference evidence="13 14" key="1">
    <citation type="submission" date="2023-06" db="EMBL/GenBank/DDBJ databases">
        <title>Thiopseudomonas sp. CY1220 draft genome sequence.</title>
        <authorList>
            <person name="Zhao G."/>
            <person name="An M."/>
        </authorList>
    </citation>
    <scope>NUCLEOTIDE SEQUENCE [LARGE SCALE GENOMIC DNA]</scope>
    <source>
        <strain evidence="13 14">CY1220</strain>
    </source>
</reference>
<dbReference type="Gene3D" id="1.10.10.1020">
    <property type="entry name" value="RecBCD complex, subunit RecD, N-terminal domain"/>
    <property type="match status" value="1"/>
</dbReference>
<accession>A0ABT7SPM5</accession>
<comment type="subunit">
    <text evidence="11">Heterotrimer of RecB, RecC and RecD. All subunits contribute to DNA-binding.</text>
</comment>
<feature type="domain" description="AAA+ ATPase" evidence="12">
    <location>
        <begin position="191"/>
        <end position="393"/>
    </location>
</feature>
<evidence type="ECO:0000256" key="7">
    <source>
        <dbReference type="ARBA" id="ARBA00022840"/>
    </source>
</evidence>
<evidence type="ECO:0000313" key="13">
    <source>
        <dbReference type="EMBL" id="MDM7858142.1"/>
    </source>
</evidence>
<evidence type="ECO:0000256" key="9">
    <source>
        <dbReference type="ARBA" id="ARBA00023204"/>
    </source>
</evidence>
<dbReference type="Pfam" id="PF13245">
    <property type="entry name" value="AAA_19"/>
    <property type="match status" value="1"/>
</dbReference>
<evidence type="ECO:0000256" key="10">
    <source>
        <dbReference type="ARBA" id="ARBA00023235"/>
    </source>
</evidence>
<comment type="catalytic activity">
    <reaction evidence="11">
        <text>ATP + H2O = ADP + phosphate + H(+)</text>
        <dbReference type="Rhea" id="RHEA:13065"/>
        <dbReference type="ChEBI" id="CHEBI:15377"/>
        <dbReference type="ChEBI" id="CHEBI:15378"/>
        <dbReference type="ChEBI" id="CHEBI:30616"/>
        <dbReference type="ChEBI" id="CHEBI:43474"/>
        <dbReference type="ChEBI" id="CHEBI:456216"/>
        <dbReference type="EC" id="5.6.2.3"/>
    </reaction>
</comment>
<evidence type="ECO:0000256" key="11">
    <source>
        <dbReference type="HAMAP-Rule" id="MF_01487"/>
    </source>
</evidence>
<comment type="function">
    <text evidence="11">A helicase/nuclease that prepares dsDNA breaks (DSB) for recombinational DNA repair. Binds to DSBs and unwinds DNA via a highly rapid and processive ATP-dependent bidirectional helicase activity. Unwinds dsDNA until it encounters a Chi (crossover hotspot instigator) sequence from the 3' direction. Cuts ssDNA a few nucleotides 3' to the Chi site. The properties and activities of the enzyme are changed at Chi. The Chi-altered holoenzyme produces a long 3'-ssDNA overhang and facilitates RecA-binding to the ssDNA for homologous DNA recombination and repair. Holoenzyme degrades any linearized DNA that is unable to undergo homologous recombination. In the holoenzyme this subunit has ssDNA-dependent ATPase and 5'-3' helicase activity. When added to pre-assembled RecBC greatly stimulates nuclease activity and augments holoenzyme processivity. Negatively regulates the RecA-loading ability of RecBCD.</text>
</comment>
<keyword evidence="5 11" id="KW-0347">Helicase</keyword>
<evidence type="ECO:0000256" key="4">
    <source>
        <dbReference type="ARBA" id="ARBA00022801"/>
    </source>
</evidence>
<dbReference type="PANTHER" id="PTHR43788">
    <property type="entry name" value="DNA2/NAM7 HELICASE FAMILY MEMBER"/>
    <property type="match status" value="1"/>
</dbReference>
<evidence type="ECO:0000256" key="6">
    <source>
        <dbReference type="ARBA" id="ARBA00022839"/>
    </source>
</evidence>
<dbReference type="InterPro" id="IPR041851">
    <property type="entry name" value="RecD_N_sf"/>
</dbReference>
<organism evidence="13 14">
    <name type="scientific">Thiopseudomonas acetoxidans</name>
    <dbReference type="NCBI Taxonomy" id="3041622"/>
    <lineage>
        <taxon>Bacteria</taxon>
        <taxon>Pseudomonadati</taxon>
        <taxon>Pseudomonadota</taxon>
        <taxon>Gammaproteobacteria</taxon>
        <taxon>Pseudomonadales</taxon>
        <taxon>Pseudomonadaceae</taxon>
        <taxon>Thiopseudomonas</taxon>
    </lineage>
</organism>
<dbReference type="Pfam" id="PF21185">
    <property type="entry name" value="RecD_N"/>
    <property type="match status" value="1"/>
</dbReference>
<evidence type="ECO:0000259" key="12">
    <source>
        <dbReference type="SMART" id="SM00382"/>
    </source>
</evidence>
<name>A0ABT7SPM5_9GAMM</name>
<gene>
    <name evidence="11 13" type="primary">recD</name>
    <name evidence="13" type="ORF">QEZ41_07610</name>
</gene>
<dbReference type="SMART" id="SM00382">
    <property type="entry name" value="AAA"/>
    <property type="match status" value="1"/>
</dbReference>
<evidence type="ECO:0000256" key="8">
    <source>
        <dbReference type="ARBA" id="ARBA00023125"/>
    </source>
</evidence>
<keyword evidence="8 11" id="KW-0238">DNA-binding</keyword>
<keyword evidence="9 11" id="KW-0234">DNA repair</keyword>
<proteinExistence type="inferred from homology"/>
<dbReference type="PANTHER" id="PTHR43788:SF6">
    <property type="entry name" value="DNA HELICASE B"/>
    <property type="match status" value="1"/>
</dbReference>
<keyword evidence="2 11" id="KW-0547">Nucleotide-binding</keyword>
<sequence>MQQQDLFSVPCEIEHENVQLGSVQDTLSRWLDSKTIRPLDYAFAEFCWQLDPAATEAVLFAALLSRMLADGHICLDFSLSSAQLETLFAEQDERLLIRALLAELDFEHLASAGFVTREPNAHAAPLVLQGSRLYLYRYWNYETEVAQFLSQRLRQPCAVGEGFVQQLNNLFPAGTTNSTDWQKVACAMAATGNFTLITGGPGTGKTTTVVRLLALLQEQAMREQQRPLYVRLAAPTGKAAARLTESISQQIAALPVTEAIRDSIPAQVSTLHRLLGSLPHTRDFKHHRQNPLLLDVLVVDEASMIDLDMMHSLLQALPEHARLILLGDKDQLASVEAGSVLGELCLHAEQGLYTEQTRAELAALCGMPVSHPQLQPGDARHTIEQRTVMLRDSRRFAGDSGIGRLAAAVNQMDVRQAQELLQTPSAELAYLQLTSAVAAPLKELIISGYQAYVHILQQERPAKTAELDEYQEWAARMLRTFDEFRLLCAVRAGDFGVQAINRLAETVLRNAFALDEGAWYEGRPVIITRNNYGLGLMNGDIGIAVKVPDGSGDTALRVVFSQAEGESQVRFVLPSRLTEVETVFAMTVHKSQGSEFNHAAVLIPERDNPVLSKELLYTGITRAKHRLSLLEAGRGVFAQAVKTKVSRNSGLRSALAVVSGAGG</sequence>
<evidence type="ECO:0000256" key="1">
    <source>
        <dbReference type="ARBA" id="ARBA00022722"/>
    </source>
</evidence>
<dbReference type="Proteomes" id="UP001241056">
    <property type="component" value="Unassembled WGS sequence"/>
</dbReference>
<dbReference type="HAMAP" id="MF_01487">
    <property type="entry name" value="RecD"/>
    <property type="match status" value="1"/>
</dbReference>
<keyword evidence="3 11" id="KW-0227">DNA damage</keyword>
<dbReference type="InterPro" id="IPR003593">
    <property type="entry name" value="AAA+_ATPase"/>
</dbReference>
<keyword evidence="7 11" id="KW-0067">ATP-binding</keyword>
<dbReference type="NCBIfam" id="TIGR01447">
    <property type="entry name" value="recD"/>
    <property type="match status" value="1"/>
</dbReference>
<dbReference type="InterPro" id="IPR006344">
    <property type="entry name" value="RecD"/>
</dbReference>
<keyword evidence="10 11" id="KW-0413">Isomerase</keyword>
<dbReference type="Gene3D" id="3.40.50.300">
    <property type="entry name" value="P-loop containing nucleotide triphosphate hydrolases"/>
    <property type="match status" value="3"/>
</dbReference>
<protein>
    <recommendedName>
        <fullName evidence="11">RecBCD enzyme subunit RecD</fullName>
        <ecNumber evidence="11">5.6.2.3</ecNumber>
    </recommendedName>
    <alternativeName>
        <fullName evidence="11">DNA 5'-3' helicase subunit RecD</fullName>
    </alternativeName>
    <alternativeName>
        <fullName evidence="11">Exonuclease V subunit RecD</fullName>
        <shortName evidence="11">ExoV subunit RecD</shortName>
    </alternativeName>
    <alternativeName>
        <fullName evidence="11">Helicase/nuclease RecBCD subunit RecD</fullName>
    </alternativeName>
</protein>
<dbReference type="InterPro" id="IPR049550">
    <property type="entry name" value="RecD_N"/>
</dbReference>
<keyword evidence="4 11" id="KW-0378">Hydrolase</keyword>
<dbReference type="EC" id="5.6.2.3" evidence="11"/>
<dbReference type="Pfam" id="PF13538">
    <property type="entry name" value="UvrD_C_2"/>
    <property type="match status" value="1"/>
</dbReference>
<dbReference type="InterPro" id="IPR027785">
    <property type="entry name" value="UvrD-like_helicase_C"/>
</dbReference>
<dbReference type="GO" id="GO:0008854">
    <property type="term" value="F:exodeoxyribonuclease V activity"/>
    <property type="evidence" value="ECO:0007669"/>
    <property type="project" value="UniProtKB-EC"/>
</dbReference>
<comment type="similarity">
    <text evidence="11">Belongs to the RecD family.</text>
</comment>